<feature type="non-terminal residue" evidence="4">
    <location>
        <position position="1"/>
    </location>
</feature>
<accession>A0A315V8F1</accession>
<organism evidence="4 5">
    <name type="scientific">Gambusia affinis</name>
    <name type="common">Western mosquitofish</name>
    <name type="synonym">Heterandria affinis</name>
    <dbReference type="NCBI Taxonomy" id="33528"/>
    <lineage>
        <taxon>Eukaryota</taxon>
        <taxon>Metazoa</taxon>
        <taxon>Chordata</taxon>
        <taxon>Craniata</taxon>
        <taxon>Vertebrata</taxon>
        <taxon>Euteleostomi</taxon>
        <taxon>Actinopterygii</taxon>
        <taxon>Neopterygii</taxon>
        <taxon>Teleostei</taxon>
        <taxon>Neoteleostei</taxon>
        <taxon>Acanthomorphata</taxon>
        <taxon>Ovalentaria</taxon>
        <taxon>Atherinomorphae</taxon>
        <taxon>Cyprinodontiformes</taxon>
        <taxon>Poeciliidae</taxon>
        <taxon>Poeciliinae</taxon>
        <taxon>Gambusia</taxon>
    </lineage>
</organism>
<comment type="caution">
    <text evidence="4">The sequence shown here is derived from an EMBL/GenBank/DDBJ whole genome shotgun (WGS) entry which is preliminary data.</text>
</comment>
<dbReference type="SUPFAM" id="SSF48726">
    <property type="entry name" value="Immunoglobulin"/>
    <property type="match status" value="1"/>
</dbReference>
<protein>
    <recommendedName>
        <fullName evidence="6">Ig-like domain-containing protein</fullName>
    </recommendedName>
</protein>
<feature type="region of interest" description="Disordered" evidence="2">
    <location>
        <begin position="391"/>
        <end position="413"/>
    </location>
</feature>
<feature type="non-terminal residue" evidence="4">
    <location>
        <position position="413"/>
    </location>
</feature>
<evidence type="ECO:0000313" key="5">
    <source>
        <dbReference type="Proteomes" id="UP000250572"/>
    </source>
</evidence>
<dbReference type="AlphaFoldDB" id="A0A315V8F1"/>
<proteinExistence type="predicted"/>
<gene>
    <name evidence="4" type="ORF">CCH79_00019741</name>
</gene>
<keyword evidence="3" id="KW-0472">Membrane</keyword>
<keyword evidence="5" id="KW-1185">Reference proteome</keyword>
<dbReference type="EMBL" id="NHOQ01002169">
    <property type="protein sequence ID" value="PWA19195.1"/>
    <property type="molecule type" value="Genomic_DNA"/>
</dbReference>
<dbReference type="Proteomes" id="UP000250572">
    <property type="component" value="Unassembled WGS sequence"/>
</dbReference>
<sequence>KDSTFTQISRLNFVPQIGDIYSCSVEHLALKEPQTRTWDVETNSPQSGPGPAIFCGVGLTIGLLGVAGHVTLDTPTLIWFREPMRKNLVYFRPANQRAAGDDVISYQNSSSGSGSVEEIQSPVRTVSFRLQNLSMDPVRLCLLISNHSRVSRVTLQNSARPDQSSSGSDQGAAGSNLKCIMGTLTAHLTQSDEEEAAAQREELSLEEAWPVSDVTGWLLRRLQGNRRGCVLLGVCGGVAFTAAFLLALAVFWGRSLCSNEAGPQQAGGGANIPADGGAELYLGELREMMRRLLQDEDLLSTISLVSRVDHPPGSSEGTVLASEVLGRFRKLQMDQTWTESLFATLQVPDRLQNRPSGFESGGVGVVQVAVVDGSLQSLCCPTVISSGAEEPLRRDASGLRGQRPADGHLKDST</sequence>
<name>A0A315V8F1_GAMAF</name>
<keyword evidence="3" id="KW-1133">Transmembrane helix</keyword>
<dbReference type="STRING" id="33528.ENSGAFP00000030355"/>
<feature type="transmembrane region" description="Helical" evidence="3">
    <location>
        <begin position="229"/>
        <end position="252"/>
    </location>
</feature>
<dbReference type="PROSITE" id="PS00290">
    <property type="entry name" value="IG_MHC"/>
    <property type="match status" value="1"/>
</dbReference>
<dbReference type="Gene3D" id="2.60.40.10">
    <property type="entry name" value="Immunoglobulins"/>
    <property type="match status" value="1"/>
</dbReference>
<reference evidence="4 5" key="1">
    <citation type="journal article" date="2018" name="G3 (Bethesda)">
        <title>A High-Quality Reference Genome for the Invasive Mosquitofish Gambusia affinis Using a Chicago Library.</title>
        <authorList>
            <person name="Hoffberg S.L."/>
            <person name="Troendle N.J."/>
            <person name="Glenn T.C."/>
            <person name="Mahmud O."/>
            <person name="Louha S."/>
            <person name="Chalopin D."/>
            <person name="Bennetzen J.L."/>
            <person name="Mauricio R."/>
        </authorList>
    </citation>
    <scope>NUCLEOTIDE SEQUENCE [LARGE SCALE GENOMIC DNA]</scope>
    <source>
        <strain evidence="4">NE01/NJP1002.9</strain>
        <tissue evidence="4">Muscle</tissue>
    </source>
</reference>
<evidence type="ECO:0000313" key="4">
    <source>
        <dbReference type="EMBL" id="PWA19195.1"/>
    </source>
</evidence>
<dbReference type="InterPro" id="IPR003006">
    <property type="entry name" value="Ig/MHC_CS"/>
</dbReference>
<keyword evidence="3" id="KW-0812">Transmembrane</keyword>
<keyword evidence="1" id="KW-0393">Immunoglobulin domain</keyword>
<evidence type="ECO:0008006" key="6">
    <source>
        <dbReference type="Google" id="ProtNLM"/>
    </source>
</evidence>
<evidence type="ECO:0000256" key="1">
    <source>
        <dbReference type="ARBA" id="ARBA00023319"/>
    </source>
</evidence>
<evidence type="ECO:0000256" key="2">
    <source>
        <dbReference type="SAM" id="MobiDB-lite"/>
    </source>
</evidence>
<dbReference type="InterPro" id="IPR036179">
    <property type="entry name" value="Ig-like_dom_sf"/>
</dbReference>
<evidence type="ECO:0000256" key="3">
    <source>
        <dbReference type="SAM" id="Phobius"/>
    </source>
</evidence>
<dbReference type="InterPro" id="IPR013783">
    <property type="entry name" value="Ig-like_fold"/>
</dbReference>